<dbReference type="SUPFAM" id="SSF54534">
    <property type="entry name" value="FKBP-like"/>
    <property type="match status" value="1"/>
</dbReference>
<dbReference type="NCBIfam" id="NF004396">
    <property type="entry name" value="PRK05753.1"/>
    <property type="match status" value="1"/>
</dbReference>
<dbReference type="AlphaFoldDB" id="A0A2W5MA33"/>
<evidence type="ECO:0000313" key="4">
    <source>
        <dbReference type="Proteomes" id="UP000249046"/>
    </source>
</evidence>
<organism evidence="3 4">
    <name type="scientific">Rhodanobacter denitrificans</name>
    <dbReference type="NCBI Taxonomy" id="666685"/>
    <lineage>
        <taxon>Bacteria</taxon>
        <taxon>Pseudomonadati</taxon>
        <taxon>Pseudomonadota</taxon>
        <taxon>Gammaproteobacteria</taxon>
        <taxon>Lysobacterales</taxon>
        <taxon>Rhodanobacteraceae</taxon>
        <taxon>Rhodanobacter</taxon>
    </lineage>
</organism>
<dbReference type="PANTHER" id="PTHR30437:SF5">
    <property type="entry name" value="REGULATOR OF NUCLEOSIDE DIPHOSPHATE KINASE"/>
    <property type="match status" value="1"/>
</dbReference>
<gene>
    <name evidence="3" type="ORF">DI564_07835</name>
</gene>
<dbReference type="GO" id="GO:0006354">
    <property type="term" value="P:DNA-templated transcription elongation"/>
    <property type="evidence" value="ECO:0007669"/>
    <property type="project" value="TreeGrafter"/>
</dbReference>
<dbReference type="InterPro" id="IPR029462">
    <property type="entry name" value="Rnk_N"/>
</dbReference>
<dbReference type="InterPro" id="IPR036953">
    <property type="entry name" value="GreA/GreB_C_sf"/>
</dbReference>
<evidence type="ECO:0000259" key="1">
    <source>
        <dbReference type="Pfam" id="PF01272"/>
    </source>
</evidence>
<dbReference type="Pfam" id="PF14760">
    <property type="entry name" value="Rnk_N"/>
    <property type="match status" value="1"/>
</dbReference>
<dbReference type="EMBL" id="QFPO01000005">
    <property type="protein sequence ID" value="PZQ16647.1"/>
    <property type="molecule type" value="Genomic_DNA"/>
</dbReference>
<keyword evidence="3" id="KW-0418">Kinase</keyword>
<evidence type="ECO:0000259" key="2">
    <source>
        <dbReference type="Pfam" id="PF14760"/>
    </source>
</evidence>
<dbReference type="FunFam" id="3.10.50.30:FF:000002">
    <property type="entry name" value="Regulator of nucleoside diphosphate kinase"/>
    <property type="match status" value="1"/>
</dbReference>
<dbReference type="Pfam" id="PF01272">
    <property type="entry name" value="GreA_GreB"/>
    <property type="match status" value="1"/>
</dbReference>
<dbReference type="Gene3D" id="1.10.286.20">
    <property type="match status" value="1"/>
</dbReference>
<protein>
    <submittedName>
        <fullName evidence="3">Nucleoside diphosphate kinase regulator</fullName>
    </submittedName>
</protein>
<dbReference type="InterPro" id="IPR001437">
    <property type="entry name" value="Tscrpt_elong_fac_GreA/B_C"/>
</dbReference>
<dbReference type="PANTHER" id="PTHR30437">
    <property type="entry name" value="TRANSCRIPTION ELONGATION FACTOR GREA"/>
    <property type="match status" value="1"/>
</dbReference>
<dbReference type="InterPro" id="IPR023459">
    <property type="entry name" value="Tscrpt_elong_fac_GreA/B_fam"/>
</dbReference>
<name>A0A2W5MA33_9GAMM</name>
<accession>A0A2W5MA33</accession>
<keyword evidence="3" id="KW-0808">Transferase</keyword>
<dbReference type="GO" id="GO:0032784">
    <property type="term" value="P:regulation of DNA-templated transcription elongation"/>
    <property type="evidence" value="ECO:0007669"/>
    <property type="project" value="InterPro"/>
</dbReference>
<dbReference type="Proteomes" id="UP000249046">
    <property type="component" value="Unassembled WGS sequence"/>
</dbReference>
<dbReference type="GO" id="GO:0070063">
    <property type="term" value="F:RNA polymerase binding"/>
    <property type="evidence" value="ECO:0007669"/>
    <property type="project" value="InterPro"/>
</dbReference>
<dbReference type="Gene3D" id="3.10.50.30">
    <property type="entry name" value="Transcription elongation factor, GreA/GreB, C-terminal domain"/>
    <property type="match status" value="1"/>
</dbReference>
<dbReference type="GO" id="GO:0003677">
    <property type="term" value="F:DNA binding"/>
    <property type="evidence" value="ECO:0007669"/>
    <property type="project" value="InterPro"/>
</dbReference>
<dbReference type="GO" id="GO:0016301">
    <property type="term" value="F:kinase activity"/>
    <property type="evidence" value="ECO:0007669"/>
    <property type="project" value="UniProtKB-KW"/>
</dbReference>
<feature type="domain" description="Transcription elongation factor GreA/GreB C-terminal" evidence="1">
    <location>
        <begin position="52"/>
        <end position="128"/>
    </location>
</feature>
<feature type="domain" description="Regulator of nucleoside diphosphate kinase N-terminal" evidence="2">
    <location>
        <begin position="7"/>
        <end position="46"/>
    </location>
</feature>
<evidence type="ECO:0000313" key="3">
    <source>
        <dbReference type="EMBL" id="PZQ16647.1"/>
    </source>
</evidence>
<comment type="caution">
    <text evidence="3">The sequence shown here is derived from an EMBL/GenBank/DDBJ whole genome shotgun (WGS) entry which is preliminary data.</text>
</comment>
<sequence>MASTPAPITVSSLDLERIEHLLDLPAHRDAAGAQALRGELARAAIVDPPQMPADVVTMNSTARVVDEESGDTRELTLVYPRDADGSPGKVSVLAPVGAAMLGLRIGQTIDWPLPAGRWLRLRVSDIAYQPEASGHLHR</sequence>
<proteinExistence type="predicted"/>
<reference evidence="3 4" key="1">
    <citation type="submission" date="2017-08" db="EMBL/GenBank/DDBJ databases">
        <title>Infants hospitalized years apart are colonized by the same room-sourced microbial strains.</title>
        <authorList>
            <person name="Brooks B."/>
            <person name="Olm M.R."/>
            <person name="Firek B.A."/>
            <person name="Baker R."/>
            <person name="Thomas B.C."/>
            <person name="Morowitz M.J."/>
            <person name="Banfield J.F."/>
        </authorList>
    </citation>
    <scope>NUCLEOTIDE SEQUENCE [LARGE SCALE GENOMIC DNA]</scope>
    <source>
        <strain evidence="3">S2_005_003_R2_42</strain>
    </source>
</reference>